<keyword evidence="16" id="KW-1133">Transmembrane helix</keyword>
<evidence type="ECO:0000256" key="11">
    <source>
        <dbReference type="ARBA" id="ARBA00023033"/>
    </source>
</evidence>
<protein>
    <submittedName>
        <fullName evidence="18">Cytochrome P450 2K1</fullName>
    </submittedName>
</protein>
<dbReference type="GO" id="GO:0046222">
    <property type="term" value="P:aflatoxin metabolic process"/>
    <property type="evidence" value="ECO:0007669"/>
    <property type="project" value="UniProtKB-ARBA"/>
</dbReference>
<keyword evidence="11 14" id="KW-0503">Monooxygenase</keyword>
<dbReference type="Pfam" id="PF00067">
    <property type="entry name" value="p450"/>
    <property type="match status" value="1"/>
</dbReference>
<dbReference type="PANTHER" id="PTHR24300">
    <property type="entry name" value="CYTOCHROME P450 508A4-RELATED"/>
    <property type="match status" value="1"/>
</dbReference>
<dbReference type="InParanoid" id="A0A2I4BCQ3"/>
<keyword evidence="10 13" id="KW-0408">Iron</keyword>
<evidence type="ECO:0000256" key="9">
    <source>
        <dbReference type="ARBA" id="ARBA00023002"/>
    </source>
</evidence>
<comment type="cofactor">
    <cofactor evidence="1 13">
        <name>heme</name>
        <dbReference type="ChEBI" id="CHEBI:30413"/>
    </cofactor>
</comment>
<evidence type="ECO:0000313" key="18">
    <source>
        <dbReference type="RefSeq" id="XP_013865520.1"/>
    </source>
</evidence>
<dbReference type="AlphaFoldDB" id="A0A2I4BCQ3"/>
<dbReference type="KEGG" id="alim:106518690"/>
<evidence type="ECO:0000256" key="3">
    <source>
        <dbReference type="ARBA" id="ARBA00004586"/>
    </source>
</evidence>
<reference evidence="18" key="1">
    <citation type="submission" date="2025-08" db="UniProtKB">
        <authorList>
            <consortium name="RefSeq"/>
        </authorList>
    </citation>
    <scope>IDENTIFICATION</scope>
    <source>
        <strain evidence="18">Quisiro</strain>
        <tissue evidence="18">Liver</tissue>
    </source>
</reference>
<dbReference type="FunFam" id="1.10.630.10:FF:000010">
    <property type="entry name" value="cytochrome P450 2W1 isoform X2"/>
    <property type="match status" value="1"/>
</dbReference>
<dbReference type="Proteomes" id="UP000192220">
    <property type="component" value="Unplaced"/>
</dbReference>
<dbReference type="InterPro" id="IPR002401">
    <property type="entry name" value="Cyt_P450_E_grp-I"/>
</dbReference>
<dbReference type="InterPro" id="IPR036396">
    <property type="entry name" value="Cyt_P450_sf"/>
</dbReference>
<feature type="transmembrane region" description="Helical" evidence="16">
    <location>
        <begin position="6"/>
        <end position="27"/>
    </location>
</feature>
<proteinExistence type="inferred from homology"/>
<dbReference type="Gene3D" id="1.10.630.10">
    <property type="entry name" value="Cytochrome P450"/>
    <property type="match status" value="1"/>
</dbReference>
<dbReference type="InterPro" id="IPR017972">
    <property type="entry name" value="Cyt_P450_CS"/>
</dbReference>
<dbReference type="SUPFAM" id="SSF48264">
    <property type="entry name" value="Cytochrome P450"/>
    <property type="match status" value="1"/>
</dbReference>
<dbReference type="OrthoDB" id="2789670at2759"/>
<feature type="coiled-coil region" evidence="15">
    <location>
        <begin position="234"/>
        <end position="261"/>
    </location>
</feature>
<dbReference type="PRINTS" id="PR00463">
    <property type="entry name" value="EP450I"/>
</dbReference>
<evidence type="ECO:0000256" key="10">
    <source>
        <dbReference type="ARBA" id="ARBA00023004"/>
    </source>
</evidence>
<evidence type="ECO:0000256" key="4">
    <source>
        <dbReference type="ARBA" id="ARBA00010617"/>
    </source>
</evidence>
<dbReference type="RefSeq" id="XP_013865520.1">
    <property type="nucleotide sequence ID" value="XM_014010066.1"/>
</dbReference>
<name>A0A2I4BCQ3_AUSLI</name>
<keyword evidence="5 13" id="KW-0349">Heme</keyword>
<evidence type="ECO:0000256" key="1">
    <source>
        <dbReference type="ARBA" id="ARBA00001971"/>
    </source>
</evidence>
<keyword evidence="9 14" id="KW-0560">Oxidoreductase</keyword>
<dbReference type="PRINTS" id="PR00385">
    <property type="entry name" value="P450"/>
</dbReference>
<keyword evidence="6 13" id="KW-0479">Metal-binding</keyword>
<comment type="subcellular location">
    <subcellularLocation>
        <location evidence="3">Endoplasmic reticulum membrane</location>
    </subcellularLocation>
    <subcellularLocation>
        <location evidence="2">Microsome membrane</location>
    </subcellularLocation>
</comment>
<keyword evidence="12 16" id="KW-0472">Membrane</keyword>
<evidence type="ECO:0000256" key="5">
    <source>
        <dbReference type="ARBA" id="ARBA00022617"/>
    </source>
</evidence>
<evidence type="ECO:0000256" key="7">
    <source>
        <dbReference type="ARBA" id="ARBA00022824"/>
    </source>
</evidence>
<evidence type="ECO:0000256" key="13">
    <source>
        <dbReference type="PIRSR" id="PIRSR602401-1"/>
    </source>
</evidence>
<keyword evidence="8" id="KW-0492">Microsome</keyword>
<dbReference type="InterPro" id="IPR001128">
    <property type="entry name" value="Cyt_P450"/>
</dbReference>
<keyword evidence="17" id="KW-1185">Reference proteome</keyword>
<dbReference type="PANTHER" id="PTHR24300:SF319">
    <property type="entry name" value="CYTOCHROME P450, FAMILY 2, SUBFAMILY AC, POLYPEPTIDE 1"/>
    <property type="match status" value="1"/>
</dbReference>
<evidence type="ECO:0000256" key="15">
    <source>
        <dbReference type="SAM" id="Coils"/>
    </source>
</evidence>
<dbReference type="InterPro" id="IPR050182">
    <property type="entry name" value="Cytochrome_P450_fam2"/>
</dbReference>
<evidence type="ECO:0000256" key="16">
    <source>
        <dbReference type="SAM" id="Phobius"/>
    </source>
</evidence>
<gene>
    <name evidence="18" type="primary">LOC106518690</name>
</gene>
<evidence type="ECO:0000256" key="8">
    <source>
        <dbReference type="ARBA" id="ARBA00022848"/>
    </source>
</evidence>
<sequence length="500" mass="56924">MFEDLQSPYLVSLFGVFVALLLFHLLYSSFSSSRRPEPPGPRPVPLFGNLFQVDLKWLDKSLFALSKKYGPVFQVHFGPKKVVVLAGYKAVKQALVDQSVEFGNRDITPAFYDLAKSHGIIFSNGDSWKEMRRFALKTLRDFGMGKKLSEEIITKECCFLIDEFEHFEGKPFSDTKAINCATSNVISVLLFGRRFDYKDPVFQAMVQRESEIIRLTGSASVWIYNIFPWLAPLLKNWRDLIKNVNENIADASKIIADLKDSLDPEACKCYVDAFLSHKKHLEDSGLKNLYYHDENLLYSVTNLLEAGNDTTANTVKWGLFHMVKNPHIQDGVLEELSRVVGSRQIRLEDRKNLPYTDAVIHEIHRLSNIFPLSLPHATSTDVTFQGYFIEKGTTVFPLLTSVLYDESEWESPYTFNPSHFLDNDGNFVRRDALLSFSAGRRACLGEILAKAEVFIFFTSLLQRFRFTPPPGVSKDELDLTPAVGFSLCPRPQNLCAVRRK</sequence>
<evidence type="ECO:0000256" key="2">
    <source>
        <dbReference type="ARBA" id="ARBA00004524"/>
    </source>
</evidence>
<keyword evidence="7" id="KW-0256">Endoplasmic reticulum</keyword>
<evidence type="ECO:0000313" key="17">
    <source>
        <dbReference type="Proteomes" id="UP000192220"/>
    </source>
</evidence>
<dbReference type="GeneID" id="106518690"/>
<dbReference type="GO" id="GO:0020037">
    <property type="term" value="F:heme binding"/>
    <property type="evidence" value="ECO:0007669"/>
    <property type="project" value="InterPro"/>
</dbReference>
<dbReference type="GO" id="GO:0005506">
    <property type="term" value="F:iron ion binding"/>
    <property type="evidence" value="ECO:0007669"/>
    <property type="project" value="InterPro"/>
</dbReference>
<accession>A0A2I4BCQ3</accession>
<organism evidence="17 18">
    <name type="scientific">Austrofundulus limnaeus</name>
    <name type="common">Annual killifish</name>
    <dbReference type="NCBI Taxonomy" id="52670"/>
    <lineage>
        <taxon>Eukaryota</taxon>
        <taxon>Metazoa</taxon>
        <taxon>Chordata</taxon>
        <taxon>Craniata</taxon>
        <taxon>Vertebrata</taxon>
        <taxon>Euteleostomi</taxon>
        <taxon>Actinopterygii</taxon>
        <taxon>Neopterygii</taxon>
        <taxon>Teleostei</taxon>
        <taxon>Neoteleostei</taxon>
        <taxon>Acanthomorphata</taxon>
        <taxon>Ovalentaria</taxon>
        <taxon>Atherinomorphae</taxon>
        <taxon>Cyprinodontiformes</taxon>
        <taxon>Rivulidae</taxon>
        <taxon>Austrofundulus</taxon>
    </lineage>
</organism>
<keyword evidence="16" id="KW-0812">Transmembrane</keyword>
<dbReference type="PROSITE" id="PS00086">
    <property type="entry name" value="CYTOCHROME_P450"/>
    <property type="match status" value="1"/>
</dbReference>
<feature type="binding site" description="axial binding residue" evidence="13">
    <location>
        <position position="443"/>
    </location>
    <ligand>
        <name>heme</name>
        <dbReference type="ChEBI" id="CHEBI:30413"/>
    </ligand>
    <ligandPart>
        <name>Fe</name>
        <dbReference type="ChEBI" id="CHEBI:18248"/>
    </ligandPart>
</feature>
<dbReference type="GO" id="GO:0006082">
    <property type="term" value="P:organic acid metabolic process"/>
    <property type="evidence" value="ECO:0007669"/>
    <property type="project" value="TreeGrafter"/>
</dbReference>
<dbReference type="STRING" id="52670.A0A2I4BCQ3"/>
<dbReference type="GO" id="GO:0016712">
    <property type="term" value="F:oxidoreductase activity, acting on paired donors, with incorporation or reduction of molecular oxygen, reduced flavin or flavoprotein as one donor, and incorporation of one atom of oxygen"/>
    <property type="evidence" value="ECO:0007669"/>
    <property type="project" value="TreeGrafter"/>
</dbReference>
<comment type="similarity">
    <text evidence="4 14">Belongs to the cytochrome P450 family.</text>
</comment>
<evidence type="ECO:0000256" key="12">
    <source>
        <dbReference type="ARBA" id="ARBA00023136"/>
    </source>
</evidence>
<dbReference type="GO" id="GO:0006805">
    <property type="term" value="P:xenobiotic metabolic process"/>
    <property type="evidence" value="ECO:0007669"/>
    <property type="project" value="TreeGrafter"/>
</dbReference>
<dbReference type="GO" id="GO:0005789">
    <property type="term" value="C:endoplasmic reticulum membrane"/>
    <property type="evidence" value="ECO:0007669"/>
    <property type="project" value="UniProtKB-SubCell"/>
</dbReference>
<evidence type="ECO:0000256" key="14">
    <source>
        <dbReference type="RuleBase" id="RU000461"/>
    </source>
</evidence>
<evidence type="ECO:0000256" key="6">
    <source>
        <dbReference type="ARBA" id="ARBA00022723"/>
    </source>
</evidence>
<keyword evidence="15" id="KW-0175">Coiled coil</keyword>